<dbReference type="RefSeq" id="WP_055182323.1">
    <property type="nucleotide sequence ID" value="NZ_CYYC01000004.1"/>
</dbReference>
<evidence type="ECO:0000313" key="1">
    <source>
        <dbReference type="EMBL" id="CUM83287.1"/>
    </source>
</evidence>
<gene>
    <name evidence="1" type="ORF">ERS852578_00539</name>
</gene>
<protein>
    <recommendedName>
        <fullName evidence="3">Phage tail protein</fullName>
    </recommendedName>
</protein>
<dbReference type="OrthoDB" id="2863311at2"/>
<reference evidence="1 2" key="1">
    <citation type="submission" date="2015-09" db="EMBL/GenBank/DDBJ databases">
        <authorList>
            <consortium name="Pathogen Informatics"/>
        </authorList>
    </citation>
    <scope>NUCLEOTIDE SEQUENCE [LARGE SCALE GENOMIC DNA]</scope>
    <source>
        <strain evidence="1 2">2789STDY5834966</strain>
    </source>
</reference>
<sequence>MTNRVYSEFEVREQGIKFKGKDSYVSSSCVGTSEEELEVKTITKKCRGVVKKTKSKGTGTGTLKESLHIPYDVFVEAYGMNLSGLKPGVYAYGTDSKHKEMSIVQRVYDEDDVMKLKAYPNCIIKSNMARKIENGAEEVAETELEISVMPDDYGIGMYEMIADEKADQELIKKWMTEFTPDLVHTVVAASETGDE</sequence>
<accession>A0A173S040</accession>
<evidence type="ECO:0000313" key="2">
    <source>
        <dbReference type="Proteomes" id="UP000095390"/>
    </source>
</evidence>
<organism evidence="1 2">
    <name type="scientific">Anaerobutyricum hallii</name>
    <dbReference type="NCBI Taxonomy" id="39488"/>
    <lineage>
        <taxon>Bacteria</taxon>
        <taxon>Bacillati</taxon>
        <taxon>Bacillota</taxon>
        <taxon>Clostridia</taxon>
        <taxon>Lachnospirales</taxon>
        <taxon>Lachnospiraceae</taxon>
        <taxon>Anaerobutyricum</taxon>
    </lineage>
</organism>
<name>A0A173S040_9FIRM</name>
<dbReference type="AlphaFoldDB" id="A0A173S040"/>
<evidence type="ECO:0008006" key="3">
    <source>
        <dbReference type="Google" id="ProtNLM"/>
    </source>
</evidence>
<dbReference type="Proteomes" id="UP000095390">
    <property type="component" value="Unassembled WGS sequence"/>
</dbReference>
<dbReference type="EMBL" id="CYYC01000004">
    <property type="protein sequence ID" value="CUM83287.1"/>
    <property type="molecule type" value="Genomic_DNA"/>
</dbReference>
<proteinExistence type="predicted"/>